<dbReference type="PANTHER" id="PTHR12370:SF3">
    <property type="entry name" value="PHOSPHOLIPASE B-LIKE 2-RELATED"/>
    <property type="match status" value="1"/>
</dbReference>
<dbReference type="OrthoDB" id="419508at2759"/>
<dbReference type="VEuPathDB" id="TrichDB:TVAG_306130"/>
<dbReference type="AlphaFoldDB" id="A2DNA5"/>
<keyword evidence="8" id="KW-0472">Membrane</keyword>
<evidence type="ECO:0000313" key="9">
    <source>
        <dbReference type="EMBL" id="EAY18093.1"/>
    </source>
</evidence>
<accession>A2DNA5</accession>
<comment type="function">
    <text evidence="7">Putative phospholipase.</text>
</comment>
<evidence type="ECO:0000256" key="2">
    <source>
        <dbReference type="ARBA" id="ARBA00022729"/>
    </source>
</evidence>
<dbReference type="SMR" id="A2DNA5"/>
<dbReference type="OMA" id="VGHTTWR"/>
<evidence type="ECO:0000256" key="3">
    <source>
        <dbReference type="ARBA" id="ARBA00022801"/>
    </source>
</evidence>
<dbReference type="InterPro" id="IPR007000">
    <property type="entry name" value="PLipase_B-like"/>
</dbReference>
<keyword evidence="3 7" id="KW-0378">Hydrolase</keyword>
<evidence type="ECO:0000256" key="5">
    <source>
        <dbReference type="ARBA" id="ARBA00023098"/>
    </source>
</evidence>
<proteinExistence type="inferred from homology"/>
<dbReference type="Proteomes" id="UP000001542">
    <property type="component" value="Unassembled WGS sequence"/>
</dbReference>
<evidence type="ECO:0000313" key="10">
    <source>
        <dbReference type="Proteomes" id="UP000001542"/>
    </source>
</evidence>
<organism evidence="9 10">
    <name type="scientific">Trichomonas vaginalis (strain ATCC PRA-98 / G3)</name>
    <dbReference type="NCBI Taxonomy" id="412133"/>
    <lineage>
        <taxon>Eukaryota</taxon>
        <taxon>Metamonada</taxon>
        <taxon>Parabasalia</taxon>
        <taxon>Trichomonadida</taxon>
        <taxon>Trichomonadidae</taxon>
        <taxon>Trichomonas</taxon>
    </lineage>
</organism>
<dbReference type="GO" id="GO:0005576">
    <property type="term" value="C:extracellular region"/>
    <property type="evidence" value="ECO:0000318"/>
    <property type="project" value="GO_Central"/>
</dbReference>
<keyword evidence="8" id="KW-1133">Transmembrane helix</keyword>
<sequence length="592" mass="67678">MTGYVDDNLKITTAEGVIDKNGTCWAIWDDNLDKNGLMHFNVSGKEGETPIKMMYCAGYLEGVLAQTRIYQAYINNMDAMGMQDGFPQTIRDHYSSNTKYMQEMIDANPNSDYWQVIGGFYNLGQGIIDGYASVAPEDQKISAENLRIHQNFPDIWDIMTAFQQLDPKDPIRAKCTAGIRLLPDYSDVFVYHNAWSDYRNSIGCVIDYDFPLPQFHARHVTLTTLAGLISSLDDFYISDSGLVVFETSLMSQDVQMLKNFINPKSLFCGYRSIYAMFTAHNGTDWTEKFLMHNSGTYNNDYFITDMNKFIRGKKPSKDLVWLVEQLPSEKHYTYDVTGNLTKDGFIASFNVPFSEDLYYVLQYDKVENSSEYYLPYKTHPRYLISARDLPTVKNFQDFKKFSRYNNYKRDPLSRGDPLFAISSREDLLGKAPNGAFNQKAVMGSRAFTNGEFSFCNSPTNEDLPSFTWNSPDFKNVSHIGIPDTLNFTWNEMGATRDDTCHKITDADVCKKSSFCGWCGRTKICMAGNEDGPFYEKCYSGWHSKYTSFKFYIIGIVFIVVLTLVGGIVVAWIIYRRSRSKLNVSDTLLLQQN</sequence>
<dbReference type="PANTHER" id="PTHR12370">
    <property type="entry name" value="PHOSPHOLIPASE B-RELATED"/>
    <property type="match status" value="1"/>
</dbReference>
<dbReference type="GO" id="GO:0004620">
    <property type="term" value="F:phospholipase activity"/>
    <property type="evidence" value="ECO:0000318"/>
    <property type="project" value="GO_Central"/>
</dbReference>
<feature type="transmembrane region" description="Helical" evidence="8">
    <location>
        <begin position="550"/>
        <end position="574"/>
    </location>
</feature>
<dbReference type="EC" id="3.1.1.-" evidence="7"/>
<gene>
    <name evidence="9" type="ORF">TVAG_306130</name>
</gene>
<dbReference type="EMBL" id="DS113222">
    <property type="protein sequence ID" value="EAY18093.1"/>
    <property type="molecule type" value="Genomic_DNA"/>
</dbReference>
<dbReference type="RefSeq" id="XP_001579079.1">
    <property type="nucleotide sequence ID" value="XM_001579029.1"/>
</dbReference>
<evidence type="ECO:0000256" key="8">
    <source>
        <dbReference type="SAM" id="Phobius"/>
    </source>
</evidence>
<dbReference type="Gene3D" id="3.60.60.30">
    <property type="match status" value="1"/>
</dbReference>
<evidence type="ECO:0000256" key="4">
    <source>
        <dbReference type="ARBA" id="ARBA00022963"/>
    </source>
</evidence>
<dbReference type="Pfam" id="PF04916">
    <property type="entry name" value="Phospholip_B"/>
    <property type="match status" value="1"/>
</dbReference>
<reference evidence="9" key="2">
    <citation type="journal article" date="2007" name="Science">
        <title>Draft genome sequence of the sexually transmitted pathogen Trichomonas vaginalis.</title>
        <authorList>
            <person name="Carlton J.M."/>
            <person name="Hirt R.P."/>
            <person name="Silva J.C."/>
            <person name="Delcher A.L."/>
            <person name="Schatz M."/>
            <person name="Zhao Q."/>
            <person name="Wortman J.R."/>
            <person name="Bidwell S.L."/>
            <person name="Alsmark U.C.M."/>
            <person name="Besteiro S."/>
            <person name="Sicheritz-Ponten T."/>
            <person name="Noel C.J."/>
            <person name="Dacks J.B."/>
            <person name="Foster P.G."/>
            <person name="Simillion C."/>
            <person name="Van de Peer Y."/>
            <person name="Miranda-Saavedra D."/>
            <person name="Barton G.J."/>
            <person name="Westrop G.D."/>
            <person name="Mueller S."/>
            <person name="Dessi D."/>
            <person name="Fiori P.L."/>
            <person name="Ren Q."/>
            <person name="Paulsen I."/>
            <person name="Zhang H."/>
            <person name="Bastida-Corcuera F.D."/>
            <person name="Simoes-Barbosa A."/>
            <person name="Brown M.T."/>
            <person name="Hayes R.D."/>
            <person name="Mukherjee M."/>
            <person name="Okumura C.Y."/>
            <person name="Schneider R."/>
            <person name="Smith A.J."/>
            <person name="Vanacova S."/>
            <person name="Villalvazo M."/>
            <person name="Haas B.J."/>
            <person name="Pertea M."/>
            <person name="Feldblyum T.V."/>
            <person name="Utterback T.R."/>
            <person name="Shu C.L."/>
            <person name="Osoegawa K."/>
            <person name="de Jong P.J."/>
            <person name="Hrdy I."/>
            <person name="Horvathova L."/>
            <person name="Zubacova Z."/>
            <person name="Dolezal P."/>
            <person name="Malik S.B."/>
            <person name="Logsdon J.M. Jr."/>
            <person name="Henze K."/>
            <person name="Gupta A."/>
            <person name="Wang C.C."/>
            <person name="Dunne R.L."/>
            <person name="Upcroft J.A."/>
            <person name="Upcroft P."/>
            <person name="White O."/>
            <person name="Salzberg S.L."/>
            <person name="Tang P."/>
            <person name="Chiu C.-H."/>
            <person name="Lee Y.-S."/>
            <person name="Embley T.M."/>
            <person name="Coombs G.H."/>
            <person name="Mottram J.C."/>
            <person name="Tachezy J."/>
            <person name="Fraser-Liggett C.M."/>
            <person name="Johnson P.J."/>
        </authorList>
    </citation>
    <scope>NUCLEOTIDE SEQUENCE [LARGE SCALE GENOMIC DNA]</scope>
    <source>
        <strain evidence="9">G3</strain>
    </source>
</reference>
<keyword evidence="5 7" id="KW-0443">Lipid metabolism</keyword>
<keyword evidence="6" id="KW-0325">Glycoprotein</keyword>
<protein>
    <recommendedName>
        <fullName evidence="7">Phospholipase B-like</fullName>
        <ecNumber evidence="7">3.1.1.-</ecNumber>
    </recommendedName>
</protein>
<evidence type="ECO:0000256" key="6">
    <source>
        <dbReference type="ARBA" id="ARBA00023180"/>
    </source>
</evidence>
<reference evidence="9" key="1">
    <citation type="submission" date="2006-10" db="EMBL/GenBank/DDBJ databases">
        <authorList>
            <person name="Amadeo P."/>
            <person name="Zhao Q."/>
            <person name="Wortman J."/>
            <person name="Fraser-Liggett C."/>
            <person name="Carlton J."/>
        </authorList>
    </citation>
    <scope>NUCLEOTIDE SEQUENCE</scope>
    <source>
        <strain evidence="9">G3</strain>
    </source>
</reference>
<dbReference type="InParanoid" id="A2DNA5"/>
<keyword evidence="2" id="KW-0732">Signal</keyword>
<dbReference type="STRING" id="5722.A2DNA5"/>
<dbReference type="GO" id="GO:0009395">
    <property type="term" value="P:phospholipid catabolic process"/>
    <property type="evidence" value="ECO:0000318"/>
    <property type="project" value="GO_Central"/>
</dbReference>
<evidence type="ECO:0000256" key="7">
    <source>
        <dbReference type="RuleBase" id="RU364138"/>
    </source>
</evidence>
<keyword evidence="8" id="KW-0812">Transmembrane</keyword>
<keyword evidence="4 7" id="KW-0442">Lipid degradation</keyword>
<comment type="similarity">
    <text evidence="1 7">Belongs to the phospholipase B-like family.</text>
</comment>
<evidence type="ECO:0000256" key="1">
    <source>
        <dbReference type="ARBA" id="ARBA00007835"/>
    </source>
</evidence>
<dbReference type="VEuPathDB" id="TrichDB:TVAGG3_1024270"/>
<dbReference type="KEGG" id="tva:5463597"/>
<name>A2DNA5_TRIV3</name>
<keyword evidence="10" id="KW-1185">Reference proteome</keyword>
<dbReference type="eggNOG" id="KOG3774">
    <property type="taxonomic scope" value="Eukaryota"/>
</dbReference>